<evidence type="ECO:0000259" key="13">
    <source>
        <dbReference type="Pfam" id="PF01288"/>
    </source>
</evidence>
<reference evidence="14 15" key="1">
    <citation type="submission" date="2016-11" db="EMBL/GenBank/DDBJ databases">
        <authorList>
            <person name="Jaros S."/>
            <person name="Januszkiewicz K."/>
            <person name="Wedrychowicz H."/>
        </authorList>
    </citation>
    <scope>NUCLEOTIDE SEQUENCE [LARGE SCALE GENOMIC DNA]</scope>
    <source>
        <strain evidence="14 15">BPI-34</strain>
    </source>
</reference>
<protein>
    <recommendedName>
        <fullName evidence="4">2-amino-4-hydroxy-6-hydroxymethyldihydropteridine pyrophosphokinase</fullName>
        <ecNumber evidence="3">2.7.6.3</ecNumber>
    </recommendedName>
    <alternativeName>
        <fullName evidence="11">6-hydroxymethyl-7,8-dihydropterin pyrophosphokinase</fullName>
    </alternativeName>
    <alternativeName>
        <fullName evidence="12">7,8-dihydro-6-hydroxymethylpterin-pyrophosphokinase</fullName>
    </alternativeName>
</protein>
<evidence type="ECO:0000256" key="12">
    <source>
        <dbReference type="ARBA" id="ARBA00033413"/>
    </source>
</evidence>
<dbReference type="EC" id="2.7.6.3" evidence="3"/>
<dbReference type="RefSeq" id="WP_073042791.1">
    <property type="nucleotide sequence ID" value="NZ_FOLF01000002.1"/>
</dbReference>
<name>A0A1M7DBS4_XYLRU</name>
<dbReference type="InterPro" id="IPR000550">
    <property type="entry name" value="Hppk"/>
</dbReference>
<dbReference type="AlphaFoldDB" id="A0A1M7DBS4"/>
<dbReference type="Pfam" id="PF01288">
    <property type="entry name" value="HPPK"/>
    <property type="match status" value="1"/>
</dbReference>
<evidence type="ECO:0000256" key="7">
    <source>
        <dbReference type="ARBA" id="ARBA00022777"/>
    </source>
</evidence>
<evidence type="ECO:0000256" key="1">
    <source>
        <dbReference type="ARBA" id="ARBA00005051"/>
    </source>
</evidence>
<proteinExistence type="inferred from homology"/>
<dbReference type="Gene3D" id="3.30.70.560">
    <property type="entry name" value="7,8-Dihydro-6-hydroxymethylpterin-pyrophosphokinase HPPK"/>
    <property type="match status" value="1"/>
</dbReference>
<evidence type="ECO:0000313" key="14">
    <source>
        <dbReference type="EMBL" id="SHL76956.1"/>
    </source>
</evidence>
<dbReference type="GO" id="GO:0016301">
    <property type="term" value="F:kinase activity"/>
    <property type="evidence" value="ECO:0007669"/>
    <property type="project" value="UniProtKB-KW"/>
</dbReference>
<dbReference type="PANTHER" id="PTHR43071">
    <property type="entry name" value="2-AMINO-4-HYDROXY-6-HYDROXYMETHYLDIHYDROPTERIDINE PYROPHOSPHOKINASE"/>
    <property type="match status" value="1"/>
</dbReference>
<evidence type="ECO:0000256" key="6">
    <source>
        <dbReference type="ARBA" id="ARBA00022741"/>
    </source>
</evidence>
<evidence type="ECO:0000256" key="4">
    <source>
        <dbReference type="ARBA" id="ARBA00016218"/>
    </source>
</evidence>
<evidence type="ECO:0000313" key="15">
    <source>
        <dbReference type="Proteomes" id="UP000184280"/>
    </source>
</evidence>
<keyword evidence="7 14" id="KW-0418">Kinase</keyword>
<evidence type="ECO:0000256" key="8">
    <source>
        <dbReference type="ARBA" id="ARBA00022840"/>
    </source>
</evidence>
<organism evidence="14 15">
    <name type="scientific">Xylanibacter ruminicola</name>
    <name type="common">Prevotella ruminicola</name>
    <dbReference type="NCBI Taxonomy" id="839"/>
    <lineage>
        <taxon>Bacteria</taxon>
        <taxon>Pseudomonadati</taxon>
        <taxon>Bacteroidota</taxon>
        <taxon>Bacteroidia</taxon>
        <taxon>Bacteroidales</taxon>
        <taxon>Prevotellaceae</taxon>
        <taxon>Xylanibacter</taxon>
    </lineage>
</organism>
<dbReference type="InterPro" id="IPR035907">
    <property type="entry name" value="Hppk_sf"/>
</dbReference>
<dbReference type="Proteomes" id="UP000184280">
    <property type="component" value="Unassembled WGS sequence"/>
</dbReference>
<evidence type="ECO:0000256" key="2">
    <source>
        <dbReference type="ARBA" id="ARBA00005810"/>
    </source>
</evidence>
<gene>
    <name evidence="14" type="ORF">SAMN04488494_0690</name>
</gene>
<dbReference type="SUPFAM" id="SSF55083">
    <property type="entry name" value="6-hydroxymethyl-7,8-dihydropterin pyrophosphokinase, HPPK"/>
    <property type="match status" value="1"/>
</dbReference>
<dbReference type="EMBL" id="FRCJ01000001">
    <property type="protein sequence ID" value="SHL76956.1"/>
    <property type="molecule type" value="Genomic_DNA"/>
</dbReference>
<dbReference type="PANTHER" id="PTHR43071:SF1">
    <property type="entry name" value="2-AMINO-4-HYDROXY-6-HYDROXYMETHYLDIHYDROPTERIDINE PYROPHOSPHOKINASE"/>
    <property type="match status" value="1"/>
</dbReference>
<comment type="function">
    <text evidence="10">Catalyzes the transfer of pyrophosphate from adenosine triphosphate (ATP) to 6-hydroxymethyl-7,8-dihydropterin, an enzymatic step in folate biosynthesis pathway.</text>
</comment>
<keyword evidence="5" id="KW-0808">Transferase</keyword>
<comment type="pathway">
    <text evidence="1">Cofactor biosynthesis; tetrahydrofolate biosynthesis; 2-amino-4-hydroxy-6-hydroxymethyl-7,8-dihydropteridine diphosphate from 7,8-dihydroneopterin triphosphate: step 4/4.</text>
</comment>
<accession>A0A1M7DBS4</accession>
<dbReference type="GO" id="GO:0046654">
    <property type="term" value="P:tetrahydrofolate biosynthetic process"/>
    <property type="evidence" value="ECO:0007669"/>
    <property type="project" value="UniProtKB-UniPathway"/>
</dbReference>
<feature type="domain" description="7,8-dihydro-6-hydroxymethylpterin-pyrophosphokinase" evidence="13">
    <location>
        <begin position="9"/>
        <end position="125"/>
    </location>
</feature>
<evidence type="ECO:0000256" key="10">
    <source>
        <dbReference type="ARBA" id="ARBA00029409"/>
    </source>
</evidence>
<evidence type="ECO:0000256" key="11">
    <source>
        <dbReference type="ARBA" id="ARBA00029766"/>
    </source>
</evidence>
<dbReference type="OrthoDB" id="1082296at2"/>
<keyword evidence="9" id="KW-0289">Folate biosynthesis</keyword>
<keyword evidence="6" id="KW-0547">Nucleotide-binding</keyword>
<dbReference type="GO" id="GO:0003848">
    <property type="term" value="F:2-amino-4-hydroxy-6-hydroxymethyldihydropteridine diphosphokinase activity"/>
    <property type="evidence" value="ECO:0007669"/>
    <property type="project" value="UniProtKB-EC"/>
</dbReference>
<dbReference type="GO" id="GO:0005524">
    <property type="term" value="F:ATP binding"/>
    <property type="evidence" value="ECO:0007669"/>
    <property type="project" value="UniProtKB-KW"/>
</dbReference>
<evidence type="ECO:0000256" key="3">
    <source>
        <dbReference type="ARBA" id="ARBA00013253"/>
    </source>
</evidence>
<dbReference type="UniPathway" id="UPA00077">
    <property type="reaction ID" value="UER00155"/>
</dbReference>
<evidence type="ECO:0000256" key="9">
    <source>
        <dbReference type="ARBA" id="ARBA00022909"/>
    </source>
</evidence>
<sequence>MIQKEHHIIISLASNINHEANLEAARTQLTQLLTEAHFTSAIYTEPVGNGQWSMVNGQCPKYLNQLCKGTTALGMNLLNEVLKEIEKRLGRTHNEDGIVTVDLDLLEYDGERFHHRDWERNYVKDLINEL</sequence>
<comment type="similarity">
    <text evidence="2">Belongs to the HPPK family.</text>
</comment>
<dbReference type="GO" id="GO:0046656">
    <property type="term" value="P:folic acid biosynthetic process"/>
    <property type="evidence" value="ECO:0007669"/>
    <property type="project" value="UniProtKB-KW"/>
</dbReference>
<evidence type="ECO:0000256" key="5">
    <source>
        <dbReference type="ARBA" id="ARBA00022679"/>
    </source>
</evidence>
<keyword evidence="8" id="KW-0067">ATP-binding</keyword>